<reference evidence="1" key="1">
    <citation type="journal article" date="2021" name="Nat. Commun.">
        <title>Genetic determinants of endophytism in the Arabidopsis root mycobiome.</title>
        <authorList>
            <person name="Mesny F."/>
            <person name="Miyauchi S."/>
            <person name="Thiergart T."/>
            <person name="Pickel B."/>
            <person name="Atanasova L."/>
            <person name="Karlsson M."/>
            <person name="Huettel B."/>
            <person name="Barry K.W."/>
            <person name="Haridas S."/>
            <person name="Chen C."/>
            <person name="Bauer D."/>
            <person name="Andreopoulos W."/>
            <person name="Pangilinan J."/>
            <person name="LaButti K."/>
            <person name="Riley R."/>
            <person name="Lipzen A."/>
            <person name="Clum A."/>
            <person name="Drula E."/>
            <person name="Henrissat B."/>
            <person name="Kohler A."/>
            <person name="Grigoriev I.V."/>
            <person name="Martin F.M."/>
            <person name="Hacquard S."/>
        </authorList>
    </citation>
    <scope>NUCLEOTIDE SEQUENCE</scope>
    <source>
        <strain evidence="1">MPI-CAGE-CH-0235</strain>
    </source>
</reference>
<accession>A0A8K0WPQ9</accession>
<gene>
    <name evidence="1" type="ORF">B0I35DRAFT_255012</name>
</gene>
<protein>
    <submittedName>
        <fullName evidence="1">Uncharacterized protein</fullName>
    </submittedName>
</protein>
<comment type="caution">
    <text evidence="1">The sequence shown here is derived from an EMBL/GenBank/DDBJ whole genome shotgun (WGS) entry which is preliminary data.</text>
</comment>
<dbReference type="Proteomes" id="UP000813444">
    <property type="component" value="Unassembled WGS sequence"/>
</dbReference>
<organism evidence="1 2">
    <name type="scientific">Stachybotrys elegans</name>
    <dbReference type="NCBI Taxonomy" id="80388"/>
    <lineage>
        <taxon>Eukaryota</taxon>
        <taxon>Fungi</taxon>
        <taxon>Dikarya</taxon>
        <taxon>Ascomycota</taxon>
        <taxon>Pezizomycotina</taxon>
        <taxon>Sordariomycetes</taxon>
        <taxon>Hypocreomycetidae</taxon>
        <taxon>Hypocreales</taxon>
        <taxon>Stachybotryaceae</taxon>
        <taxon>Stachybotrys</taxon>
    </lineage>
</organism>
<dbReference type="AlphaFoldDB" id="A0A8K0WPQ9"/>
<dbReference type="EMBL" id="JAGPNK010000008">
    <property type="protein sequence ID" value="KAH7316485.1"/>
    <property type="molecule type" value="Genomic_DNA"/>
</dbReference>
<sequence length="225" mass="25172">MAGASSVVREIDFPDDRSARMPAHTVTPYIPRYRLSAAVMPSPPHHRITHLDSCGRQAGDTTSAWPKPFGRSACSRAISASHLVDTMVLYESNKPSGSPGGFGEMIRCHLIKPLPCFLLNQRHMKKQIRSSLDVLEQVLPIIPFILFCTSVRYAKWCIGLLALRSDPHVPRPSSLETATQDWIHLRRPACVELRKSPGGVWFQPCLSTKARLPTHRPRTLADRHV</sequence>
<evidence type="ECO:0000313" key="1">
    <source>
        <dbReference type="EMBL" id="KAH7316485.1"/>
    </source>
</evidence>
<keyword evidence="2" id="KW-1185">Reference proteome</keyword>
<proteinExistence type="predicted"/>
<name>A0A8K0WPQ9_9HYPO</name>
<evidence type="ECO:0000313" key="2">
    <source>
        <dbReference type="Proteomes" id="UP000813444"/>
    </source>
</evidence>